<gene>
    <name evidence="2" type="ORF">EDEG_02148</name>
</gene>
<evidence type="ECO:0000313" key="3">
    <source>
        <dbReference type="Proteomes" id="UP000003163"/>
    </source>
</evidence>
<dbReference type="AlphaFoldDB" id="J9DQB3"/>
<dbReference type="EMBL" id="AFBI03000036">
    <property type="protein sequence ID" value="EJW03527.1"/>
    <property type="molecule type" value="Genomic_DNA"/>
</dbReference>
<dbReference type="HOGENOM" id="CLU_2158323_0_0_1"/>
<dbReference type="InParanoid" id="J9DQB3"/>
<evidence type="ECO:0000313" key="2">
    <source>
        <dbReference type="EMBL" id="EJW03527.1"/>
    </source>
</evidence>
<feature type="transmembrane region" description="Helical" evidence="1">
    <location>
        <begin position="9"/>
        <end position="30"/>
    </location>
</feature>
<keyword evidence="1" id="KW-1133">Transmembrane helix</keyword>
<feature type="transmembrane region" description="Helical" evidence="1">
    <location>
        <begin position="68"/>
        <end position="89"/>
    </location>
</feature>
<organism evidence="2 3">
    <name type="scientific">Edhazardia aedis (strain USNM 41457)</name>
    <name type="common">Microsporidian parasite</name>
    <dbReference type="NCBI Taxonomy" id="1003232"/>
    <lineage>
        <taxon>Eukaryota</taxon>
        <taxon>Fungi</taxon>
        <taxon>Fungi incertae sedis</taxon>
        <taxon>Microsporidia</taxon>
        <taxon>Edhazardia</taxon>
    </lineage>
</organism>
<dbReference type="Proteomes" id="UP000003163">
    <property type="component" value="Unassembled WGS sequence"/>
</dbReference>
<sequence length="111" mass="13845">MYMFYKKNYIIKCVYCNIYTIIHYKLLFFVKKIYLIINELIKHIIFLHHNCFRNTFFFIEIYRYNNQITYIFAMFLNFSVITTTIDLSYSKIFLKHKDREHCVLCNIKQHI</sequence>
<name>J9DQB3_EDHAE</name>
<dbReference type="VEuPathDB" id="MicrosporidiaDB:EDEG_02148"/>
<comment type="caution">
    <text evidence="2">The sequence shown here is derived from an EMBL/GenBank/DDBJ whole genome shotgun (WGS) entry which is preliminary data.</text>
</comment>
<keyword evidence="1" id="KW-0812">Transmembrane</keyword>
<reference evidence="3" key="2">
    <citation type="submission" date="2015-07" db="EMBL/GenBank/DDBJ databases">
        <title>Contrasting host-pathogen interactions and genome evolution in two generalist and specialist microsporidian pathogens of mosquitoes.</title>
        <authorList>
            <consortium name="The Broad Institute Genomics Platform"/>
            <consortium name="The Broad Institute Genome Sequencing Center for Infectious Disease"/>
            <person name="Cuomo C.A."/>
            <person name="Sanscrainte N.D."/>
            <person name="Goldberg J.M."/>
            <person name="Heiman D."/>
            <person name="Young S."/>
            <person name="Zeng Q."/>
            <person name="Becnel J.J."/>
            <person name="Birren B.W."/>
        </authorList>
    </citation>
    <scope>NUCLEOTIDE SEQUENCE [LARGE SCALE GENOMIC DNA]</scope>
    <source>
        <strain evidence="3">USNM 41457</strain>
    </source>
</reference>
<protein>
    <submittedName>
        <fullName evidence="2">Uncharacterized protein</fullName>
    </submittedName>
</protein>
<keyword evidence="3" id="KW-1185">Reference proteome</keyword>
<evidence type="ECO:0000256" key="1">
    <source>
        <dbReference type="SAM" id="Phobius"/>
    </source>
</evidence>
<proteinExistence type="predicted"/>
<keyword evidence="1" id="KW-0472">Membrane</keyword>
<accession>J9DQB3</accession>
<reference evidence="2 3" key="1">
    <citation type="submission" date="2011-08" db="EMBL/GenBank/DDBJ databases">
        <authorList>
            <person name="Liu Z.J."/>
            <person name="Shi F.L."/>
            <person name="Lu J.Q."/>
            <person name="Li M."/>
            <person name="Wang Z.L."/>
        </authorList>
    </citation>
    <scope>NUCLEOTIDE SEQUENCE [LARGE SCALE GENOMIC DNA]</scope>
    <source>
        <strain evidence="2 3">USNM 41457</strain>
    </source>
</reference>